<dbReference type="NCBIfam" id="NF003180">
    <property type="entry name" value="PRK04161.1"/>
    <property type="match status" value="1"/>
</dbReference>
<dbReference type="GO" id="GO:0019512">
    <property type="term" value="P:lactose catabolic process via tagatose-6-phosphate"/>
    <property type="evidence" value="ECO:0007669"/>
    <property type="project" value="UniProtKB-UniRule"/>
</dbReference>
<dbReference type="SMART" id="SM01133">
    <property type="entry name" value="DeoC"/>
    <property type="match status" value="1"/>
</dbReference>
<dbReference type="InterPro" id="IPR013785">
    <property type="entry name" value="Aldolase_TIM"/>
</dbReference>
<evidence type="ECO:0000256" key="3">
    <source>
        <dbReference type="ARBA" id="ARBA00008679"/>
    </source>
</evidence>
<dbReference type="SUPFAM" id="SSF51569">
    <property type="entry name" value="Aldolase"/>
    <property type="match status" value="1"/>
</dbReference>
<protein>
    <recommendedName>
        <fullName evidence="6">Tagatose 1,6-diphosphate aldolase</fullName>
        <ecNumber evidence="6">4.1.2.40</ecNumber>
    </recommendedName>
    <alternativeName>
        <fullName evidence="6">D-tagatose-1,6-bisphosphate aldolase</fullName>
    </alternativeName>
    <alternativeName>
        <fullName evidence="6">Tagatose-bisphosphate aldolase</fullName>
    </alternativeName>
</protein>
<accession>A0A510WF62</accession>
<dbReference type="NCBIfam" id="NF009065">
    <property type="entry name" value="PRK12399.1"/>
    <property type="match status" value="1"/>
</dbReference>
<reference evidence="7 8" key="1">
    <citation type="submission" date="2019-07" db="EMBL/GenBank/DDBJ databases">
        <title>Whole genome shotgun sequence of Enterococcus thailandicus NBRC 101867.</title>
        <authorList>
            <person name="Hosoyama A."/>
            <person name="Uohara A."/>
            <person name="Ohji S."/>
            <person name="Ichikawa N."/>
        </authorList>
    </citation>
    <scope>NUCLEOTIDE SEQUENCE [LARGE SCALE GENOMIC DNA]</scope>
    <source>
        <strain evidence="7 8">NBRC 101867</strain>
    </source>
</reference>
<evidence type="ECO:0000256" key="1">
    <source>
        <dbReference type="ARBA" id="ARBA00000567"/>
    </source>
</evidence>
<keyword evidence="4 6" id="KW-0423">Lactose metabolism</keyword>
<dbReference type="Proteomes" id="UP000321361">
    <property type="component" value="Unassembled WGS sequence"/>
</dbReference>
<dbReference type="InterPro" id="IPR005927">
    <property type="entry name" value="Tag_1.6-dipho_adolase"/>
</dbReference>
<evidence type="ECO:0000313" key="8">
    <source>
        <dbReference type="Proteomes" id="UP000321361"/>
    </source>
</evidence>
<organism evidence="7 8">
    <name type="scientific">Enterococcus thailandicus</name>
    <dbReference type="NCBI Taxonomy" id="417368"/>
    <lineage>
        <taxon>Bacteria</taxon>
        <taxon>Bacillati</taxon>
        <taxon>Bacillota</taxon>
        <taxon>Bacilli</taxon>
        <taxon>Lactobacillales</taxon>
        <taxon>Enterococcaceae</taxon>
        <taxon>Enterococcus</taxon>
    </lineage>
</organism>
<evidence type="ECO:0000256" key="5">
    <source>
        <dbReference type="ARBA" id="ARBA00023239"/>
    </source>
</evidence>
<dbReference type="NCBIfam" id="TIGR01232">
    <property type="entry name" value="lacD"/>
    <property type="match status" value="1"/>
</dbReference>
<dbReference type="GO" id="GO:0061595">
    <property type="term" value="F:6-deoxy-6-sulfofructose-1-phosphate aldolase activity"/>
    <property type="evidence" value="ECO:0007669"/>
    <property type="project" value="TreeGrafter"/>
</dbReference>
<gene>
    <name evidence="7" type="primary">lacD2</name>
    <name evidence="6" type="synonym">lacD</name>
    <name evidence="7" type="ORF">ETH01_21090</name>
</gene>
<evidence type="ECO:0000313" key="7">
    <source>
        <dbReference type="EMBL" id="GEK37822.1"/>
    </source>
</evidence>
<dbReference type="GO" id="GO:2001059">
    <property type="term" value="P:D-tagatose 6-phosphate catabolic process"/>
    <property type="evidence" value="ECO:0007669"/>
    <property type="project" value="UniProtKB-UniRule"/>
</dbReference>
<dbReference type="PANTHER" id="PTHR39340:SF1">
    <property type="entry name" value="SULFOFRUCTOSEPHOSPHATE ALDOLASE"/>
    <property type="match status" value="1"/>
</dbReference>
<comment type="caution">
    <text evidence="7">The sequence shown here is derived from an EMBL/GenBank/DDBJ whole genome shotgun (WGS) entry which is preliminary data.</text>
</comment>
<dbReference type="PANTHER" id="PTHR39340">
    <property type="entry name" value="SULFOFRUCTOSEPHOSPHATE ALDOLASE"/>
    <property type="match status" value="1"/>
</dbReference>
<sequence length="334" mass="36937">MKLNKDGAKSMIGTKGKQAYIEQLTDENKIISALAIDQRGALKKMIAKHQATPATDEQIENFKKIVSEELTPYASAILLDPEYGLPAAQARAESAGLLLAYEKTGYDASTPGRLPDLLADWSVKRLKEQGADACKFLLYYDVDEATEINQRKQAFIERIGSECEAEELPFFLELVSYDAENADSASSAYAKVKPHKVIEMMKEFSRERYHVDVLKVEVPVNMNYVEGYATDEVVYTQAEAAAYFKEQTEATSLPFIFLSAGVSAELFQETLRFAKAAGSTFNGVLCGRATWANGVEPFIVEGEVAARKWLNQTGRENIEALNTVLKETATPVSL</sequence>
<dbReference type="InterPro" id="IPR050552">
    <property type="entry name" value="LacD_aldolase"/>
</dbReference>
<name>A0A510WF62_ENTTH</name>
<dbReference type="Pfam" id="PF01791">
    <property type="entry name" value="DeoC"/>
    <property type="match status" value="1"/>
</dbReference>
<dbReference type="EC" id="4.1.2.40" evidence="6"/>
<dbReference type="GO" id="GO:0009025">
    <property type="term" value="F:tagatose-bisphosphate aldolase activity"/>
    <property type="evidence" value="ECO:0007669"/>
    <property type="project" value="UniProtKB-UniRule"/>
</dbReference>
<evidence type="ECO:0000256" key="4">
    <source>
        <dbReference type="ARBA" id="ARBA00022736"/>
    </source>
</evidence>
<dbReference type="EMBL" id="BJUG01000012">
    <property type="protein sequence ID" value="GEK37822.1"/>
    <property type="molecule type" value="Genomic_DNA"/>
</dbReference>
<proteinExistence type="inferred from homology"/>
<dbReference type="HAMAP" id="MF_00734">
    <property type="entry name" value="LacD"/>
    <property type="match status" value="1"/>
</dbReference>
<dbReference type="NCBIfam" id="NF009498">
    <property type="entry name" value="PRK12858.1"/>
    <property type="match status" value="1"/>
</dbReference>
<dbReference type="AlphaFoldDB" id="A0A510WF62"/>
<dbReference type="GO" id="GO:1902777">
    <property type="term" value="P:6-sulfoquinovose(1-) catabolic process"/>
    <property type="evidence" value="ECO:0007669"/>
    <property type="project" value="TreeGrafter"/>
</dbReference>
<dbReference type="UniPathway" id="UPA00704">
    <property type="reaction ID" value="UER00716"/>
</dbReference>
<comment type="similarity">
    <text evidence="3 6">Belongs to the aldolase LacD family.</text>
</comment>
<keyword evidence="5 6" id="KW-0456">Lyase</keyword>
<evidence type="ECO:0000256" key="6">
    <source>
        <dbReference type="HAMAP-Rule" id="MF_00734"/>
    </source>
</evidence>
<comment type="pathway">
    <text evidence="2 6">Carbohydrate metabolism; D-tagatose 6-phosphate degradation; D-glyceraldehyde 3-phosphate and glycerone phosphate from D-tagatose 6-phosphate: step 2/2.</text>
</comment>
<dbReference type="InterPro" id="IPR002915">
    <property type="entry name" value="DeoC/FbaB/LacD_aldolase"/>
</dbReference>
<dbReference type="GO" id="GO:0009024">
    <property type="term" value="F:tagatose-6-phosphate kinase activity"/>
    <property type="evidence" value="ECO:0007669"/>
    <property type="project" value="InterPro"/>
</dbReference>
<evidence type="ECO:0000256" key="2">
    <source>
        <dbReference type="ARBA" id="ARBA00005191"/>
    </source>
</evidence>
<comment type="catalytic activity">
    <reaction evidence="1 6">
        <text>D-tagatofuranose 1,6-bisphosphate = D-glyceraldehyde 3-phosphate + dihydroxyacetone phosphate</text>
        <dbReference type="Rhea" id="RHEA:22948"/>
        <dbReference type="ChEBI" id="CHEBI:57642"/>
        <dbReference type="ChEBI" id="CHEBI:58694"/>
        <dbReference type="ChEBI" id="CHEBI:59776"/>
        <dbReference type="EC" id="4.1.2.40"/>
    </reaction>
</comment>
<dbReference type="Gene3D" id="3.20.20.70">
    <property type="entry name" value="Aldolase class I"/>
    <property type="match status" value="1"/>
</dbReference>